<feature type="region of interest" description="Disordered" evidence="1">
    <location>
        <begin position="64"/>
        <end position="107"/>
    </location>
</feature>
<dbReference type="CDD" id="cd00519">
    <property type="entry name" value="Lipase_3"/>
    <property type="match status" value="1"/>
</dbReference>
<gene>
    <name evidence="3" type="ORF">COCSUDRAFT_46514</name>
</gene>
<dbReference type="Proteomes" id="UP000007264">
    <property type="component" value="Unassembled WGS sequence"/>
</dbReference>
<reference evidence="3 4" key="1">
    <citation type="journal article" date="2012" name="Genome Biol.">
        <title>The genome of the polar eukaryotic microalga coccomyxa subellipsoidea reveals traits of cold adaptation.</title>
        <authorList>
            <person name="Blanc G."/>
            <person name="Agarkova I."/>
            <person name="Grimwood J."/>
            <person name="Kuo A."/>
            <person name="Brueggeman A."/>
            <person name="Dunigan D."/>
            <person name="Gurnon J."/>
            <person name="Ladunga I."/>
            <person name="Lindquist E."/>
            <person name="Lucas S."/>
            <person name="Pangilinan J."/>
            <person name="Proschold T."/>
            <person name="Salamov A."/>
            <person name="Schmutz J."/>
            <person name="Weeks D."/>
            <person name="Yamada T."/>
            <person name="Claverie J.M."/>
            <person name="Grigoriev I."/>
            <person name="Van Etten J."/>
            <person name="Lomsadze A."/>
            <person name="Borodovsky M."/>
        </authorList>
    </citation>
    <scope>NUCLEOTIDE SEQUENCE [LARGE SCALE GENOMIC DNA]</scope>
    <source>
        <strain evidence="3 4">C-169</strain>
    </source>
</reference>
<dbReference type="RefSeq" id="XP_005650686.1">
    <property type="nucleotide sequence ID" value="XM_005650629.1"/>
</dbReference>
<comment type="caution">
    <text evidence="3">The sequence shown here is derived from an EMBL/GenBank/DDBJ whole genome shotgun (WGS) entry which is preliminary data.</text>
</comment>
<dbReference type="InterPro" id="IPR044819">
    <property type="entry name" value="OBL-like"/>
</dbReference>
<dbReference type="Pfam" id="PF01764">
    <property type="entry name" value="Lipase_3"/>
    <property type="match status" value="1"/>
</dbReference>
<dbReference type="OrthoDB" id="438440at2759"/>
<dbReference type="eggNOG" id="KOG4569">
    <property type="taxonomic scope" value="Eukaryota"/>
</dbReference>
<evidence type="ECO:0000313" key="4">
    <source>
        <dbReference type="Proteomes" id="UP000007264"/>
    </source>
</evidence>
<evidence type="ECO:0000259" key="2">
    <source>
        <dbReference type="Pfam" id="PF01764"/>
    </source>
</evidence>
<dbReference type="PANTHER" id="PTHR46086">
    <property type="entry name" value="ALPHA/BETA-HYDROLASES SUPERFAMILY PROTEIN"/>
    <property type="match status" value="1"/>
</dbReference>
<dbReference type="GeneID" id="17044146"/>
<sequence length="583" mass="63938">MKSAALLQKLAFLKASGRPGASTLRSFRPVKFSKNPDWCPYRCGTPQHSCQNAHSCGRKSFQTLPTWPRPSRQRSFAVAASQPDSKQKTPNADSASEGPKKQGLPQVITRPWRDGVASAGQPIAQTAARWQSRVAAYARTSFLSAYAAFVDNTLVALLQALRLDDLFRRATPWLEDRLAGLTGSWHVTADGRKLSYSLVNNTATDFSIPWQYSATEVLAGGTEAADGAAGPSAGYNPAVAHFLSLCMKLVYEEEGIIKDTVEARWGLRFHNYFHTGTDSFTAAVPEGGGAAAFVPRTRCALLSSPHALILVFRGSEPTNLINLRSSGRQEPGLLDTYCLYLGLKENAADEVSRRLCRISMTERKGLGRVHDGFYGALFHGDEESGVLFEELISAIHAADPSGQKAIYLAGHSLGAALAILFAQVAASRELPVADRITAVYGFAPPRVGDKEFARHVSASFNATSSTGRRRAFRVCHGADIICHLPPLMLQYADVGQEVFITSTGRVLFNPKEVKRWHNIEGWGFIPLYLYKLLAGVFDKREGTLRSLYRVFLLVTFPGLTDHWPADYEGKLRKALIRDGKSFR</sequence>
<dbReference type="KEGG" id="csl:COCSUDRAFT_46514"/>
<dbReference type="Gene3D" id="3.40.50.1820">
    <property type="entry name" value="alpha/beta hydrolase"/>
    <property type="match status" value="1"/>
</dbReference>
<name>I0Z673_COCSC</name>
<dbReference type="SUPFAM" id="SSF53474">
    <property type="entry name" value="alpha/beta-Hydrolases"/>
    <property type="match status" value="1"/>
</dbReference>
<dbReference type="GO" id="GO:0006629">
    <property type="term" value="P:lipid metabolic process"/>
    <property type="evidence" value="ECO:0007669"/>
    <property type="project" value="InterPro"/>
</dbReference>
<accession>I0Z673</accession>
<dbReference type="EMBL" id="AGSI01000003">
    <property type="protein sequence ID" value="EIE26142.1"/>
    <property type="molecule type" value="Genomic_DNA"/>
</dbReference>
<organism evidence="3 4">
    <name type="scientific">Coccomyxa subellipsoidea (strain C-169)</name>
    <name type="common">Green microalga</name>
    <dbReference type="NCBI Taxonomy" id="574566"/>
    <lineage>
        <taxon>Eukaryota</taxon>
        <taxon>Viridiplantae</taxon>
        <taxon>Chlorophyta</taxon>
        <taxon>core chlorophytes</taxon>
        <taxon>Trebouxiophyceae</taxon>
        <taxon>Trebouxiophyceae incertae sedis</taxon>
        <taxon>Coccomyxaceae</taxon>
        <taxon>Coccomyxa</taxon>
        <taxon>Coccomyxa subellipsoidea</taxon>
    </lineage>
</organism>
<dbReference type="AlphaFoldDB" id="I0Z673"/>
<keyword evidence="4" id="KW-1185">Reference proteome</keyword>
<protein>
    <submittedName>
        <fullName evidence="3">Alpha/beta-hydrolase</fullName>
    </submittedName>
</protein>
<dbReference type="InterPro" id="IPR002921">
    <property type="entry name" value="Fungal_lipase-type"/>
</dbReference>
<proteinExistence type="predicted"/>
<evidence type="ECO:0000313" key="3">
    <source>
        <dbReference type="EMBL" id="EIE26142.1"/>
    </source>
</evidence>
<feature type="compositionally biased region" description="Polar residues" evidence="1">
    <location>
        <begin position="82"/>
        <end position="94"/>
    </location>
</feature>
<dbReference type="GO" id="GO:0004806">
    <property type="term" value="F:triacylglycerol lipase activity"/>
    <property type="evidence" value="ECO:0007669"/>
    <property type="project" value="InterPro"/>
</dbReference>
<dbReference type="InterPro" id="IPR029058">
    <property type="entry name" value="AB_hydrolase_fold"/>
</dbReference>
<evidence type="ECO:0000256" key="1">
    <source>
        <dbReference type="SAM" id="MobiDB-lite"/>
    </source>
</evidence>
<dbReference type="PANTHER" id="PTHR46086:SF3">
    <property type="entry name" value="TRIACYLGLYCEROL LIPASE OBL1"/>
    <property type="match status" value="1"/>
</dbReference>
<feature type="domain" description="Fungal lipase-type" evidence="2">
    <location>
        <begin position="364"/>
        <end position="487"/>
    </location>
</feature>